<dbReference type="SMART" id="SM00342">
    <property type="entry name" value="HTH_ARAC"/>
    <property type="match status" value="1"/>
</dbReference>
<evidence type="ECO:0000259" key="4">
    <source>
        <dbReference type="PROSITE" id="PS01124"/>
    </source>
</evidence>
<dbReference type="InterPro" id="IPR050204">
    <property type="entry name" value="AraC_XylS_family_regulators"/>
</dbReference>
<accession>A0ABV6MKF2</accession>
<dbReference type="SUPFAM" id="SSF46689">
    <property type="entry name" value="Homeodomain-like"/>
    <property type="match status" value="2"/>
</dbReference>
<dbReference type="EMBL" id="JBHLUD010000001">
    <property type="protein sequence ID" value="MFC0540450.1"/>
    <property type="molecule type" value="Genomic_DNA"/>
</dbReference>
<dbReference type="PANTHER" id="PTHR46796:SF15">
    <property type="entry name" value="BLL1074 PROTEIN"/>
    <property type="match status" value="1"/>
</dbReference>
<dbReference type="PROSITE" id="PS01124">
    <property type="entry name" value="HTH_ARAC_FAMILY_2"/>
    <property type="match status" value="1"/>
</dbReference>
<sequence>MSGNALVAGCWIDSAPLPLPYPAVDLLVFADGSLWLAGPEVSVRSGPLPPGGLVGLRLRPGACRSLGLAADEVPLGGMPFGQIDPGSAQSRTKSAFDFLSRFSLRDNDFAVQRAVDILHDDPAARIDDLAAAVGLSERQLRRRFSVAVGLRPKAYGRVVRLHAALTLAAANAKPPWADIAQQCGFYDQPHLIAEFRAATGQSPAALHGRFLQSRSA</sequence>
<dbReference type="InterPro" id="IPR018060">
    <property type="entry name" value="HTH_AraC"/>
</dbReference>
<keyword evidence="3" id="KW-0804">Transcription</keyword>
<evidence type="ECO:0000256" key="1">
    <source>
        <dbReference type="ARBA" id="ARBA00023015"/>
    </source>
</evidence>
<reference evidence="5 6" key="1">
    <citation type="submission" date="2024-09" db="EMBL/GenBank/DDBJ databases">
        <authorList>
            <person name="Sun Q."/>
            <person name="Mori K."/>
        </authorList>
    </citation>
    <scope>NUCLEOTIDE SEQUENCE [LARGE SCALE GENOMIC DNA]</scope>
    <source>
        <strain evidence="5 6">TBRC 1432</strain>
    </source>
</reference>
<dbReference type="InterPro" id="IPR009057">
    <property type="entry name" value="Homeodomain-like_sf"/>
</dbReference>
<dbReference type="PANTHER" id="PTHR46796">
    <property type="entry name" value="HTH-TYPE TRANSCRIPTIONAL ACTIVATOR RHAS-RELATED"/>
    <property type="match status" value="1"/>
</dbReference>
<gene>
    <name evidence="5" type="ORF">ACFFH7_03105</name>
</gene>
<dbReference type="Proteomes" id="UP001589810">
    <property type="component" value="Unassembled WGS sequence"/>
</dbReference>
<dbReference type="Gene3D" id="1.10.10.60">
    <property type="entry name" value="Homeodomain-like"/>
    <property type="match status" value="1"/>
</dbReference>
<name>A0ABV6MKF2_9PSEU</name>
<dbReference type="Pfam" id="PF12833">
    <property type="entry name" value="HTH_18"/>
    <property type="match status" value="1"/>
</dbReference>
<keyword evidence="2" id="KW-0238">DNA-binding</keyword>
<dbReference type="RefSeq" id="WP_273939233.1">
    <property type="nucleotide sequence ID" value="NZ_CP097263.1"/>
</dbReference>
<comment type="caution">
    <text evidence="5">The sequence shown here is derived from an EMBL/GenBank/DDBJ whole genome shotgun (WGS) entry which is preliminary data.</text>
</comment>
<evidence type="ECO:0000256" key="2">
    <source>
        <dbReference type="ARBA" id="ARBA00023125"/>
    </source>
</evidence>
<protein>
    <submittedName>
        <fullName evidence="5">Helix-turn-helix transcriptional regulator</fullName>
    </submittedName>
</protein>
<evidence type="ECO:0000313" key="5">
    <source>
        <dbReference type="EMBL" id="MFC0540450.1"/>
    </source>
</evidence>
<proteinExistence type="predicted"/>
<evidence type="ECO:0000256" key="3">
    <source>
        <dbReference type="ARBA" id="ARBA00023163"/>
    </source>
</evidence>
<keyword evidence="6" id="KW-1185">Reference proteome</keyword>
<evidence type="ECO:0000313" key="6">
    <source>
        <dbReference type="Proteomes" id="UP001589810"/>
    </source>
</evidence>
<feature type="domain" description="HTH araC/xylS-type" evidence="4">
    <location>
        <begin position="108"/>
        <end position="209"/>
    </location>
</feature>
<keyword evidence="1" id="KW-0805">Transcription regulation</keyword>
<organism evidence="5 6">
    <name type="scientific">Kutzneria chonburiensis</name>
    <dbReference type="NCBI Taxonomy" id="1483604"/>
    <lineage>
        <taxon>Bacteria</taxon>
        <taxon>Bacillati</taxon>
        <taxon>Actinomycetota</taxon>
        <taxon>Actinomycetes</taxon>
        <taxon>Pseudonocardiales</taxon>
        <taxon>Pseudonocardiaceae</taxon>
        <taxon>Kutzneria</taxon>
    </lineage>
</organism>